<feature type="coiled-coil region" evidence="8">
    <location>
        <begin position="306"/>
        <end position="334"/>
    </location>
</feature>
<keyword evidence="3" id="KW-0309">Germination</keyword>
<evidence type="ECO:0000313" key="11">
    <source>
        <dbReference type="EMBL" id="MCC2241991.1"/>
    </source>
</evidence>
<dbReference type="InterPro" id="IPR008844">
    <property type="entry name" value="Spore_GerAC-like"/>
</dbReference>
<dbReference type="PANTHER" id="PTHR35789">
    <property type="entry name" value="SPORE GERMINATION PROTEIN B3"/>
    <property type="match status" value="1"/>
</dbReference>
<dbReference type="InterPro" id="IPR038501">
    <property type="entry name" value="Spore_GerAC_C_sf"/>
</dbReference>
<evidence type="ECO:0000256" key="4">
    <source>
        <dbReference type="ARBA" id="ARBA00022729"/>
    </source>
</evidence>
<evidence type="ECO:0000256" key="2">
    <source>
        <dbReference type="ARBA" id="ARBA00007886"/>
    </source>
</evidence>
<dbReference type="RefSeq" id="WP_227710000.1">
    <property type="nucleotide sequence ID" value="NZ_JAJEQW010000005.1"/>
</dbReference>
<comment type="subcellular location">
    <subcellularLocation>
        <location evidence="1">Membrane</location>
        <topology evidence="1">Lipid-anchor</topology>
    </subcellularLocation>
</comment>
<keyword evidence="6" id="KW-0564">Palmitate</keyword>
<keyword evidence="4" id="KW-0732">Signal</keyword>
<dbReference type="Pfam" id="PF25198">
    <property type="entry name" value="Spore_GerAC_N"/>
    <property type="match status" value="1"/>
</dbReference>
<name>A0AAW4WH55_9FIRM</name>
<dbReference type="PANTHER" id="PTHR35789:SF1">
    <property type="entry name" value="SPORE GERMINATION PROTEIN B3"/>
    <property type="match status" value="1"/>
</dbReference>
<gene>
    <name evidence="11" type="ORF">LKD47_06710</name>
</gene>
<accession>A0AAW4WH55</accession>
<evidence type="ECO:0000256" key="8">
    <source>
        <dbReference type="SAM" id="Coils"/>
    </source>
</evidence>
<feature type="domain" description="Spore germination protein N-terminal" evidence="10">
    <location>
        <begin position="25"/>
        <end position="194"/>
    </location>
</feature>
<evidence type="ECO:0000256" key="7">
    <source>
        <dbReference type="ARBA" id="ARBA00023288"/>
    </source>
</evidence>
<evidence type="ECO:0000256" key="5">
    <source>
        <dbReference type="ARBA" id="ARBA00023136"/>
    </source>
</evidence>
<dbReference type="AlphaFoldDB" id="A0AAW4WH55"/>
<comment type="similarity">
    <text evidence="2">Belongs to the GerABKC lipoprotein family.</text>
</comment>
<keyword evidence="5" id="KW-0472">Membrane</keyword>
<proteinExistence type="inferred from homology"/>
<sequence length="379" mass="43445">MKNRIVTIVSMIYLAVLCLGGCGNTELEERNFPLAAAVTLTKENYQMAFGFEQLKDVADEKSKKENTSVLLAEGKDCMELFLHADGENPGEMDYNHLKALILNRSLLEDEKRLGAFLGYLEEENLFSRNTLLFVTEDEPDQVMEMDTVLKEPVGTYLNERIASDERFKDSEAVTLGSLFRIWENENENLWIPYINCAEDKMILEKYYLMQGRMAAGKVDRETGELALLSEQKMKSYSISLEDAESVTLSNLCCSYAFTEQNGQVTETVTIKADGKYQGNRELLQKTKHRDEKLEDLHTDSQDENALLEVEAEIEQTLEEKMDAMTEKLQQNQNADGTNSYYKLGAYARDIYLQFQKDWSGYRKNLTVEYHWDVTLVTSP</sequence>
<dbReference type="GO" id="GO:0009847">
    <property type="term" value="P:spore germination"/>
    <property type="evidence" value="ECO:0007669"/>
    <property type="project" value="InterPro"/>
</dbReference>
<reference evidence="11" key="1">
    <citation type="submission" date="2021-10" db="EMBL/GenBank/DDBJ databases">
        <title>Anaerobic single-cell dispensing facilitates the cultivation of human gut bacteria.</title>
        <authorList>
            <person name="Afrizal A."/>
        </authorList>
    </citation>
    <scope>NUCLEOTIDE SEQUENCE</scope>
    <source>
        <strain evidence="11">CLA-AA-H204</strain>
    </source>
</reference>
<protein>
    <submittedName>
        <fullName evidence="11">Uncharacterized protein</fullName>
    </submittedName>
</protein>
<dbReference type="Proteomes" id="UP001198893">
    <property type="component" value="Unassembled WGS sequence"/>
</dbReference>
<evidence type="ECO:0000256" key="3">
    <source>
        <dbReference type="ARBA" id="ARBA00022544"/>
    </source>
</evidence>
<keyword evidence="8" id="KW-0175">Coiled coil</keyword>
<keyword evidence="7" id="KW-0449">Lipoprotein</keyword>
<evidence type="ECO:0000259" key="10">
    <source>
        <dbReference type="Pfam" id="PF25198"/>
    </source>
</evidence>
<comment type="caution">
    <text evidence="11">The sequence shown here is derived from an EMBL/GenBank/DDBJ whole genome shotgun (WGS) entry which is preliminary data.</text>
</comment>
<evidence type="ECO:0000256" key="1">
    <source>
        <dbReference type="ARBA" id="ARBA00004635"/>
    </source>
</evidence>
<evidence type="ECO:0000313" key="12">
    <source>
        <dbReference type="Proteomes" id="UP001198893"/>
    </source>
</evidence>
<dbReference type="EMBL" id="JAJEQW010000005">
    <property type="protein sequence ID" value="MCC2241991.1"/>
    <property type="molecule type" value="Genomic_DNA"/>
</dbReference>
<dbReference type="Pfam" id="PF05504">
    <property type="entry name" value="Spore_GerAC"/>
    <property type="match status" value="1"/>
</dbReference>
<dbReference type="Gene3D" id="3.30.300.210">
    <property type="entry name" value="Nutrient germinant receptor protein C, domain 3"/>
    <property type="match status" value="1"/>
</dbReference>
<organism evidence="11 12">
    <name type="scientific">Roseburia amylophila</name>
    <dbReference type="NCBI Taxonomy" id="2981794"/>
    <lineage>
        <taxon>Bacteria</taxon>
        <taxon>Bacillati</taxon>
        <taxon>Bacillota</taxon>
        <taxon>Clostridia</taxon>
        <taxon>Lachnospirales</taxon>
        <taxon>Lachnospiraceae</taxon>
        <taxon>Roseburia</taxon>
    </lineage>
</organism>
<evidence type="ECO:0000259" key="9">
    <source>
        <dbReference type="Pfam" id="PF05504"/>
    </source>
</evidence>
<evidence type="ECO:0000256" key="6">
    <source>
        <dbReference type="ARBA" id="ARBA00023139"/>
    </source>
</evidence>
<dbReference type="GO" id="GO:0016020">
    <property type="term" value="C:membrane"/>
    <property type="evidence" value="ECO:0007669"/>
    <property type="project" value="UniProtKB-SubCell"/>
</dbReference>
<dbReference type="InterPro" id="IPR046953">
    <property type="entry name" value="Spore_GerAC-like_C"/>
</dbReference>
<dbReference type="InterPro" id="IPR057336">
    <property type="entry name" value="GerAC_N"/>
</dbReference>
<feature type="domain" description="Spore germination GerAC-like C-terminal" evidence="9">
    <location>
        <begin position="215"/>
        <end position="376"/>
    </location>
</feature>